<dbReference type="Proteomes" id="UP000078046">
    <property type="component" value="Unassembled WGS sequence"/>
</dbReference>
<dbReference type="OrthoDB" id="412600at2759"/>
<feature type="compositionally biased region" description="Basic residues" evidence="9">
    <location>
        <begin position="1492"/>
        <end position="1502"/>
    </location>
</feature>
<evidence type="ECO:0000313" key="13">
    <source>
        <dbReference type="EMBL" id="OAF69058.1"/>
    </source>
</evidence>
<name>A0A177B456_9BILA</name>
<dbReference type="Gene3D" id="3.90.1750.10">
    <property type="entry name" value="Hect, E3 ligase catalytic domains"/>
    <property type="match status" value="2"/>
</dbReference>
<accession>A0A177B456</accession>
<feature type="compositionally biased region" description="Low complexity" evidence="9">
    <location>
        <begin position="1482"/>
        <end position="1491"/>
    </location>
</feature>
<dbReference type="Gene3D" id="2.60.120.260">
    <property type="entry name" value="Galactose-binding domain-like"/>
    <property type="match status" value="1"/>
</dbReference>
<dbReference type="GO" id="GO:0061630">
    <property type="term" value="F:ubiquitin protein ligase activity"/>
    <property type="evidence" value="ECO:0007669"/>
    <property type="project" value="UniProtKB-UniRule"/>
</dbReference>
<dbReference type="FunFam" id="3.30.2410.10:FF:000007">
    <property type="entry name" value="Putative E3 ubiquitin-protein ligase HECTD1"/>
    <property type="match status" value="1"/>
</dbReference>
<dbReference type="Gene3D" id="3.30.2410.10">
    <property type="entry name" value="Hect, E3 ligase catalytic domain"/>
    <property type="match status" value="1"/>
</dbReference>
<dbReference type="GO" id="GO:0043161">
    <property type="term" value="P:proteasome-mediated ubiquitin-dependent protein catabolic process"/>
    <property type="evidence" value="ECO:0007669"/>
    <property type="project" value="TreeGrafter"/>
</dbReference>
<evidence type="ECO:0000259" key="10">
    <source>
        <dbReference type="PROSITE" id="PS50022"/>
    </source>
</evidence>
<keyword evidence="3" id="KW-0597">Phosphoprotein</keyword>
<evidence type="ECO:0000256" key="6">
    <source>
        <dbReference type="PROSITE-ProRule" id="PRU00023"/>
    </source>
</evidence>
<dbReference type="InterPro" id="IPR011989">
    <property type="entry name" value="ARM-like"/>
</dbReference>
<dbReference type="InterPro" id="IPR002110">
    <property type="entry name" value="Ankyrin_rpt"/>
</dbReference>
<reference evidence="13 14" key="1">
    <citation type="submission" date="2016-04" db="EMBL/GenBank/DDBJ databases">
        <title>The genome of Intoshia linei affirms orthonectids as highly simplified spiralians.</title>
        <authorList>
            <person name="Mikhailov K.V."/>
            <person name="Slusarev G.S."/>
            <person name="Nikitin M.A."/>
            <person name="Logacheva M.D."/>
            <person name="Penin A."/>
            <person name="Aleoshin V."/>
            <person name="Panchin Y.V."/>
        </authorList>
    </citation>
    <scope>NUCLEOTIDE SEQUENCE [LARGE SCALE GENOMIC DNA]</scope>
    <source>
        <strain evidence="13">Intl2013</strain>
        <tissue evidence="13">Whole animal</tissue>
    </source>
</reference>
<dbReference type="InterPro" id="IPR036770">
    <property type="entry name" value="Ankyrin_rpt-contain_sf"/>
</dbReference>
<feature type="domain" description="HECT" evidence="11">
    <location>
        <begin position="2184"/>
        <end position="2570"/>
    </location>
</feature>
<dbReference type="PROSITE" id="PS51416">
    <property type="entry name" value="MIB_HERC2"/>
    <property type="match status" value="1"/>
</dbReference>
<keyword evidence="5 7" id="KW-0833">Ubl conjugation pathway</keyword>
<dbReference type="GO" id="GO:0070534">
    <property type="term" value="P:protein K63-linked ubiquitination"/>
    <property type="evidence" value="ECO:0007669"/>
    <property type="project" value="TreeGrafter"/>
</dbReference>
<feature type="active site" description="Glycyl thioester intermediate" evidence="7">
    <location>
        <position position="2539"/>
    </location>
</feature>
<dbReference type="Pfam" id="PF12796">
    <property type="entry name" value="Ank_2"/>
    <property type="match status" value="1"/>
</dbReference>
<dbReference type="InterPro" id="IPR041200">
    <property type="entry name" value="FKBP3_BTHB"/>
</dbReference>
<dbReference type="EC" id="2.3.2.26" evidence="8"/>
<evidence type="ECO:0000256" key="9">
    <source>
        <dbReference type="SAM" id="MobiDB-lite"/>
    </source>
</evidence>
<dbReference type="Pfam" id="PF06701">
    <property type="entry name" value="MIB_HERC2"/>
    <property type="match status" value="1"/>
</dbReference>
<dbReference type="EMBL" id="LWCA01000343">
    <property type="protein sequence ID" value="OAF69058.1"/>
    <property type="molecule type" value="Genomic_DNA"/>
</dbReference>
<evidence type="ECO:0000256" key="4">
    <source>
        <dbReference type="ARBA" id="ARBA00022679"/>
    </source>
</evidence>
<dbReference type="GO" id="GO:0046872">
    <property type="term" value="F:metal ion binding"/>
    <property type="evidence" value="ECO:0007669"/>
    <property type="project" value="InterPro"/>
</dbReference>
<proteinExistence type="inferred from homology"/>
<keyword evidence="6" id="KW-0040">ANK repeat</keyword>
<evidence type="ECO:0000256" key="7">
    <source>
        <dbReference type="PROSITE-ProRule" id="PRU00104"/>
    </source>
</evidence>
<dbReference type="Gene3D" id="1.25.40.20">
    <property type="entry name" value="Ankyrin repeat-containing domain"/>
    <property type="match status" value="1"/>
</dbReference>
<dbReference type="InterPro" id="IPR000421">
    <property type="entry name" value="FA58C"/>
</dbReference>
<dbReference type="InterPro" id="IPR037252">
    <property type="entry name" value="Mib_Herc2_sf"/>
</dbReference>
<feature type="domain" description="F5/8 type C" evidence="10">
    <location>
        <begin position="1262"/>
        <end position="1367"/>
    </location>
</feature>
<keyword evidence="14" id="KW-1185">Reference proteome</keyword>
<dbReference type="InterPro" id="IPR016024">
    <property type="entry name" value="ARM-type_fold"/>
</dbReference>
<feature type="domain" description="MIB/HERC2" evidence="12">
    <location>
        <begin position="1406"/>
        <end position="1477"/>
    </location>
</feature>
<sequence>MTGADPSTLLEWLKTGNAELQLVALEQLCMMLLMSDNIDRCFDNYPPRTFLPALANIFLNESASDQLLEVTARAITYYLDVSSECSRRLVAIDSFIKSLCNRISNININERISKDLVEQCVKMLEYITIREISAILDSGALNYIITLISEYEQHLHKDTVQSAMSTITKLCQKLSPDEDKLAFIVSSLSSLLYLKSPEITDKTIKCFLCLSENFYRKHIDCEILASNGLIEFIIDRLGELVENENKSDNTVVKSNQIYPPPPVNFTLKEGIVSISSEDKPSTPKSFLPRVRSTSNVINMVPDIKKSLNSSLQLIIKLLYSLFRSSRNFCCRMLHIDKFVDIFELILYCQNEKVQSEVIKLAKIISGSLFYDAEHVKQLCNTIAPSHLFVERAIDINVGMPIIIGNEVKSHSKKSLLDCSYLKFLELIRSNNVDEIVNLIEKDANIGSNFDKIGLSLFSAACVYGTPEVVKLLINNKCLNLGMRAAPLHYAVRFGRYEIVKILLDSGANIDKKTISKEIAVNLIRKECLQSKNKTLRENYYKIAKLLLESKVKMNDDSNFDIMNSPEIIFQGYTDIADRYIYKLLPIFCELFRSSISQRKFPLQMIIEMLYFCDAIILADLELQDPNFSSNIIEILITGLQINDIGKSKLSILSIIESLCTCYPDVYLKGFSFRGIQESLLEMLYSSDVDMENAYKMTFFTVKPEPSTYNVTPLPKGMEWCYVKSLEEKTLYEFNNFAHIMIKNNAIFILTNLYAIDIPLFGNGNVLYQDLSSHVLIPSISNHSRLCTDSKWKDLLKVRNMEITKSVHFMHNLRASKTHRNLCKLLQSKKQKYIQSNQWTFIVDKPSNFNSTNSDKSLYIVHEGFNVKIEIVKFLNGFVHFSHNIRQTHVFYKCINFNVYDRGKSKSMSDFNISNYNLNEAVIPIKVFSKITVFYKMYDLYCNLFTEIKLENTPTLNTFLNLYQKIEQVFTSLDITTFNRGDKIEHKQMCVSVFTDIVEILSTFISILIDQSMPSSFEIQSSKIISKINQILLLLRECIIYLIESKEKVEFCEKYQLNGNSWQAQFQGIFTYIFNSLDSNLNDSNSNVANAYIERLVSYLDGIEHYQNYCYEASFVASLQNLTRQCYFKLFRHPDETTLVDRSETTIKIEPLTTVSFIYNHIKNIIKPHWYDKPRSTFAYLKSISNDPVPILFVHESDFDDNGIIYFIGTNSGLSNTFINPAKHNIVIVRHSGMHDSTVNSKTYEYLSRSKSPNIIRTADVINSWVSIDLGIFIKPTAYTLRHSVGTSLRNWEFQGSVDGKTWYNLRKHTDDTSLRSSGYSTYTWSIDIPKNSNYPKEYRYVRIFSTGPGSGGKNHFISFCGFEIYGSVCNPVFDMSDSALEFDKKVPSTDVTFTVQNHSLEPTTSKDTTSDNDLLVGDEVIRGPDWCWDDQDGNSTGSVVNVYKDKWICVKWNDNDYVNNYRYGYGFKYDVTLNKENIQDPTTSSSITSHSNSHKSNKKKFPIRKRHQIKHKPIHEDNRRKIMKSTGILKTTSNASCSTTISDASLPGRVEEASLTMIADMSDNQSSLATVSDNEAFYFTRMVPSMESRLESSISTGNAGVFSSVSNMRTGRTSSMGESFIDDNIHFDDRTYDSDGNSAQESSLFPEIISTITRGSRVENTRSLLNTFANIVRNPNFDSSQSRHLVRFALAQSRYLTPDITTIDFRTRDLAAPLKSTQGRNNSRRSVFVQFDDSTNDNYDSCSGGEVEDDADETADNVFNENSTDEDNVFSSVYQEFNEESSLGNLWVEDSILRREFKSLVPSFDPRPGRTIVNQSHTLVIPTNTLVTCSKQENNCGVPEADKKETKSQCDDNELEDIILYLETTSKFGNSAEMVLLENNDKTIFSQLQLLFNGRARKNCKKTNTDLIKSIWSGQYRLLYKSVDKTLMNEEDVEMSDSVLLPEWNVELVRNSLTNSELNSNGPTKADIIKFLQKNASQNLLTEYKLNGSPRVLRRSISSKDLIGIYDNYVRYESKNSDKSFPIKNGFSDDIMDILSLLTFTHHVLITNESNLTISEESFISRKLTQKLVKQIHEPLSLCCSALPSWCDRLIYEYPWLFNFEMRNTYLSAQGYDPSRSVVWLQNQRDEINLRARRFMQNSGLVRNDEVYQEFRLGRIKIDRVVVPRNEATLFEYGRRIMNYHCRLKSTLEILFENEDGTGTGPTLDFYNLLAVEFQKKSLVMWLYDPNNTSSYVHTEFGLFPMALKQDGPLCDKVVDNFYYFGILVGKTILDGRLLPVKLSNPFLQCICGAINQSFELNNYKNLFFSPNWFNKFLTLTSLKSIDPVRVEFVENLYSRLEEYNKLSSTLCECGSENEKILNDHIEYLKDLDLVFCVNPQCEEADFINYNLVAAGCEVTVNFENLKSYLDNFLNFYFNFGITRQMNALKAGMEQVFPMHKLKNFSVNELNQLISGQIVPSWTRQELYDYIEPKNGYTRESPMFKNLINVLMELDEEQRKKFLRFSTGCSSLPPGGFKSFNPRMIVVKNKNASDNRLPSVSTCIHFLKIPDYSSQEILKTKLLAAMDEKGFYLN</sequence>
<dbReference type="SMART" id="SM00248">
    <property type="entry name" value="ANK"/>
    <property type="match status" value="2"/>
</dbReference>
<dbReference type="UniPathway" id="UPA00143"/>
<evidence type="ECO:0000256" key="3">
    <source>
        <dbReference type="ARBA" id="ARBA00022553"/>
    </source>
</evidence>
<comment type="similarity">
    <text evidence="2 8">Belongs to the UPL family. K-HECT subfamily.</text>
</comment>
<comment type="catalytic activity">
    <reaction evidence="1 8">
        <text>S-ubiquitinyl-[E2 ubiquitin-conjugating enzyme]-L-cysteine + [acceptor protein]-L-lysine = [E2 ubiquitin-conjugating enzyme]-L-cysteine + N(6)-ubiquitinyl-[acceptor protein]-L-lysine.</text>
        <dbReference type="EC" id="2.3.2.26"/>
    </reaction>
</comment>
<organism evidence="13 14">
    <name type="scientific">Intoshia linei</name>
    <dbReference type="NCBI Taxonomy" id="1819745"/>
    <lineage>
        <taxon>Eukaryota</taxon>
        <taxon>Metazoa</taxon>
        <taxon>Spiralia</taxon>
        <taxon>Lophotrochozoa</taxon>
        <taxon>Mesozoa</taxon>
        <taxon>Orthonectida</taxon>
        <taxon>Rhopaluridae</taxon>
        <taxon>Intoshia</taxon>
    </lineage>
</organism>
<evidence type="ECO:0000313" key="14">
    <source>
        <dbReference type="Proteomes" id="UP000078046"/>
    </source>
</evidence>
<dbReference type="GO" id="GO:0016607">
    <property type="term" value="C:nuclear speck"/>
    <property type="evidence" value="ECO:0007669"/>
    <property type="project" value="TreeGrafter"/>
</dbReference>
<dbReference type="InterPro" id="IPR010606">
    <property type="entry name" value="Mib_Herc2"/>
</dbReference>
<dbReference type="InterPro" id="IPR045322">
    <property type="entry name" value="HECTD1/TRIP12-like"/>
</dbReference>
<comment type="function">
    <text evidence="8">E3 ubiquitin-protein ligase which accepts ubiquitin from an E2 ubiquitin-conjugating enzyme in the form of a thioester and then directly transfers the ubiquitin to targeted substrates.</text>
</comment>
<dbReference type="SUPFAM" id="SSF48403">
    <property type="entry name" value="Ankyrin repeat"/>
    <property type="match status" value="1"/>
</dbReference>
<dbReference type="Gene3D" id="2.30.30.40">
    <property type="entry name" value="SH3 Domains"/>
    <property type="match status" value="1"/>
</dbReference>
<dbReference type="SMART" id="SM00119">
    <property type="entry name" value="HECTc"/>
    <property type="match status" value="1"/>
</dbReference>
<dbReference type="SUPFAM" id="SSF49785">
    <property type="entry name" value="Galactose-binding domain-like"/>
    <property type="match status" value="1"/>
</dbReference>
<dbReference type="SUPFAM" id="SSF159034">
    <property type="entry name" value="Mib/herc2 domain-like"/>
    <property type="match status" value="1"/>
</dbReference>
<evidence type="ECO:0000256" key="8">
    <source>
        <dbReference type="RuleBase" id="RU369009"/>
    </source>
</evidence>
<feature type="repeat" description="ANK" evidence="6">
    <location>
        <begin position="482"/>
        <end position="514"/>
    </location>
</feature>
<feature type="region of interest" description="Disordered" evidence="9">
    <location>
        <begin position="1480"/>
        <end position="1502"/>
    </location>
</feature>
<evidence type="ECO:0000256" key="5">
    <source>
        <dbReference type="ARBA" id="ARBA00022786"/>
    </source>
</evidence>
<comment type="caution">
    <text evidence="13">The sequence shown here is derived from an EMBL/GenBank/DDBJ whole genome shotgun (WGS) entry which is preliminary data.</text>
</comment>
<keyword evidence="4 8" id="KW-0808">Transferase</keyword>
<dbReference type="Gene3D" id="1.25.10.10">
    <property type="entry name" value="Leucine-rich Repeat Variant"/>
    <property type="match status" value="1"/>
</dbReference>
<dbReference type="Pfam" id="PF18410">
    <property type="entry name" value="BTHB"/>
    <property type="match status" value="1"/>
</dbReference>
<comment type="pathway">
    <text evidence="8">Protein modification; protein ubiquitination.</text>
</comment>
<evidence type="ECO:0000256" key="1">
    <source>
        <dbReference type="ARBA" id="ARBA00000885"/>
    </source>
</evidence>
<dbReference type="PROSITE" id="PS50237">
    <property type="entry name" value="HECT"/>
    <property type="match status" value="1"/>
</dbReference>
<dbReference type="PANTHER" id="PTHR45670:SF1">
    <property type="entry name" value="E3 UBIQUITIN-PROTEIN LIGASE HECTD1"/>
    <property type="match status" value="1"/>
</dbReference>
<dbReference type="Pfam" id="PF00632">
    <property type="entry name" value="HECT"/>
    <property type="match status" value="1"/>
</dbReference>
<gene>
    <name evidence="13" type="ORF">A3Q56_03204</name>
</gene>
<dbReference type="Gene3D" id="1.10.720.80">
    <property type="match status" value="1"/>
</dbReference>
<dbReference type="SUPFAM" id="SSF56204">
    <property type="entry name" value="Hect, E3 ligase catalytic domain"/>
    <property type="match status" value="1"/>
</dbReference>
<protein>
    <recommendedName>
        <fullName evidence="8">E3 ubiquitin-protein ligase</fullName>
        <ecNumber evidence="8">2.3.2.26</ecNumber>
    </recommendedName>
</protein>
<dbReference type="PROSITE" id="PS50297">
    <property type="entry name" value="ANK_REP_REGION"/>
    <property type="match status" value="1"/>
</dbReference>
<evidence type="ECO:0000259" key="11">
    <source>
        <dbReference type="PROSITE" id="PS50237"/>
    </source>
</evidence>
<evidence type="ECO:0000256" key="2">
    <source>
        <dbReference type="ARBA" id="ARBA00006331"/>
    </source>
</evidence>
<dbReference type="PROSITE" id="PS50022">
    <property type="entry name" value="FA58C_3"/>
    <property type="match status" value="1"/>
</dbReference>
<dbReference type="PANTHER" id="PTHR45670">
    <property type="entry name" value="E3 UBIQUITIN-PROTEIN LIGASE TRIP12"/>
    <property type="match status" value="1"/>
</dbReference>
<dbReference type="InterPro" id="IPR000569">
    <property type="entry name" value="HECT_dom"/>
</dbReference>
<evidence type="ECO:0000259" key="12">
    <source>
        <dbReference type="PROSITE" id="PS51416"/>
    </source>
</evidence>
<dbReference type="InterPro" id="IPR035983">
    <property type="entry name" value="Hect_E3_ubiquitin_ligase"/>
</dbReference>
<dbReference type="SUPFAM" id="SSF48371">
    <property type="entry name" value="ARM repeat"/>
    <property type="match status" value="1"/>
</dbReference>
<dbReference type="InterPro" id="IPR008979">
    <property type="entry name" value="Galactose-bd-like_sf"/>
</dbReference>
<dbReference type="PROSITE" id="PS50088">
    <property type="entry name" value="ANK_REPEAT"/>
    <property type="match status" value="1"/>
</dbReference>
<dbReference type="Gene3D" id="3.30.2160.10">
    <property type="entry name" value="Hect, E3 ligase catalytic domain"/>
    <property type="match status" value="1"/>
</dbReference>